<comment type="caution">
    <text evidence="2">The sequence shown here is derived from an EMBL/GenBank/DDBJ whole genome shotgun (WGS) entry which is preliminary data.</text>
</comment>
<organism evidence="2 3">
    <name type="scientific">Trichonephila inaurata madagascariensis</name>
    <dbReference type="NCBI Taxonomy" id="2747483"/>
    <lineage>
        <taxon>Eukaryota</taxon>
        <taxon>Metazoa</taxon>
        <taxon>Ecdysozoa</taxon>
        <taxon>Arthropoda</taxon>
        <taxon>Chelicerata</taxon>
        <taxon>Arachnida</taxon>
        <taxon>Araneae</taxon>
        <taxon>Araneomorphae</taxon>
        <taxon>Entelegynae</taxon>
        <taxon>Araneoidea</taxon>
        <taxon>Nephilidae</taxon>
        <taxon>Trichonephila</taxon>
        <taxon>Trichonephila inaurata</taxon>
    </lineage>
</organism>
<feature type="compositionally biased region" description="Polar residues" evidence="1">
    <location>
        <begin position="64"/>
        <end position="75"/>
    </location>
</feature>
<proteinExistence type="predicted"/>
<name>A0A8X6YNY2_9ARAC</name>
<reference evidence="2" key="1">
    <citation type="submission" date="2020-08" db="EMBL/GenBank/DDBJ databases">
        <title>Multicomponent nature underlies the extraordinary mechanical properties of spider dragline silk.</title>
        <authorList>
            <person name="Kono N."/>
            <person name="Nakamura H."/>
            <person name="Mori M."/>
            <person name="Yoshida Y."/>
            <person name="Ohtoshi R."/>
            <person name="Malay A.D."/>
            <person name="Moran D.A.P."/>
            <person name="Tomita M."/>
            <person name="Numata K."/>
            <person name="Arakawa K."/>
        </authorList>
    </citation>
    <scope>NUCLEOTIDE SEQUENCE</scope>
</reference>
<evidence type="ECO:0000313" key="2">
    <source>
        <dbReference type="EMBL" id="GFY74308.1"/>
    </source>
</evidence>
<sequence length="166" mass="18954">MTRIHTDQSIPRQTPEYLKLKYGRVSEVWRRTEHTTSHPSAKSDPNCHRMERLSSAFQRLANASQSVNKPNSAAASHSGGRPPPTTLLQKAHSRLYYCRGINFGTRNDSSLLDPRLLCFSLQDRPVFARRVALAFPINFKVQRGWCVGGYILPFSHPRRFFKLLSS</sequence>
<evidence type="ECO:0000256" key="1">
    <source>
        <dbReference type="SAM" id="MobiDB-lite"/>
    </source>
</evidence>
<evidence type="ECO:0000313" key="3">
    <source>
        <dbReference type="Proteomes" id="UP000886998"/>
    </source>
</evidence>
<dbReference type="AlphaFoldDB" id="A0A8X6YNY2"/>
<dbReference type="EMBL" id="BMAV01020676">
    <property type="protein sequence ID" value="GFY74308.1"/>
    <property type="molecule type" value="Genomic_DNA"/>
</dbReference>
<feature type="region of interest" description="Disordered" evidence="1">
    <location>
        <begin position="64"/>
        <end position="85"/>
    </location>
</feature>
<accession>A0A8X6YNY2</accession>
<protein>
    <submittedName>
        <fullName evidence="2">Uncharacterized protein</fullName>
    </submittedName>
</protein>
<keyword evidence="3" id="KW-1185">Reference proteome</keyword>
<gene>
    <name evidence="2" type="ORF">TNIN_15761</name>
</gene>
<dbReference type="Proteomes" id="UP000886998">
    <property type="component" value="Unassembled WGS sequence"/>
</dbReference>